<dbReference type="AlphaFoldDB" id="A0A1E5LAD0"/>
<name>A0A1E5LAD0_9BACI</name>
<keyword evidence="3" id="KW-1185">Reference proteome</keyword>
<gene>
    <name evidence="2" type="ORF">BFG57_06755</name>
</gene>
<reference evidence="2 3" key="1">
    <citation type="submission" date="2016-08" db="EMBL/GenBank/DDBJ databases">
        <title>Genome of Bacillus solimangrovi GH2-4.</title>
        <authorList>
            <person name="Lim S."/>
            <person name="Kim B.-C."/>
        </authorList>
    </citation>
    <scope>NUCLEOTIDE SEQUENCE [LARGE SCALE GENOMIC DNA]</scope>
    <source>
        <strain evidence="2 3">GH2-4</strain>
    </source>
</reference>
<protein>
    <recommendedName>
        <fullName evidence="4">ATP-dependent Lon protease</fullName>
    </recommendedName>
</protein>
<dbReference type="Proteomes" id="UP000095209">
    <property type="component" value="Unassembled WGS sequence"/>
</dbReference>
<evidence type="ECO:0000313" key="2">
    <source>
        <dbReference type="EMBL" id="OEH91067.1"/>
    </source>
</evidence>
<evidence type="ECO:0008006" key="4">
    <source>
        <dbReference type="Google" id="ProtNLM"/>
    </source>
</evidence>
<organism evidence="2 3">
    <name type="scientific">Bacillus solimangrovi</name>
    <dbReference type="NCBI Taxonomy" id="1305675"/>
    <lineage>
        <taxon>Bacteria</taxon>
        <taxon>Bacillati</taxon>
        <taxon>Bacillota</taxon>
        <taxon>Bacilli</taxon>
        <taxon>Bacillales</taxon>
        <taxon>Bacillaceae</taxon>
        <taxon>Bacillus</taxon>
    </lineage>
</organism>
<keyword evidence="1" id="KW-1133">Transmembrane helix</keyword>
<keyword evidence="1" id="KW-0812">Transmembrane</keyword>
<dbReference type="EMBL" id="MJEH01000064">
    <property type="protein sequence ID" value="OEH91067.1"/>
    <property type="molecule type" value="Genomic_DNA"/>
</dbReference>
<evidence type="ECO:0000256" key="1">
    <source>
        <dbReference type="SAM" id="Phobius"/>
    </source>
</evidence>
<keyword evidence="1" id="KW-0472">Membrane</keyword>
<feature type="transmembrane region" description="Helical" evidence="1">
    <location>
        <begin position="6"/>
        <end position="38"/>
    </location>
</feature>
<proteinExistence type="predicted"/>
<dbReference type="STRING" id="1305675.BFG57_06755"/>
<sequence length="78" mass="8648">MALFISIILSILLGFLLFVMGPIVGGILAFGIIVGCLFRGLSLLNDIHKRISKVTPKPDRAREAYENYLKEKEAEEQG</sequence>
<accession>A0A1E5LAD0</accession>
<dbReference type="RefSeq" id="WP_069718834.1">
    <property type="nucleotide sequence ID" value="NZ_MJEH01000064.1"/>
</dbReference>
<dbReference type="OrthoDB" id="2456192at2"/>
<comment type="caution">
    <text evidence="2">The sequence shown here is derived from an EMBL/GenBank/DDBJ whole genome shotgun (WGS) entry which is preliminary data.</text>
</comment>
<evidence type="ECO:0000313" key="3">
    <source>
        <dbReference type="Proteomes" id="UP000095209"/>
    </source>
</evidence>